<dbReference type="InterPro" id="IPR051485">
    <property type="entry name" value="SR-CTD_assoc_factor"/>
</dbReference>
<gene>
    <name evidence="6" type="primary">U2SURP_2</name>
    <name evidence="6" type="ORF">FOL46_004963</name>
</gene>
<evidence type="ECO:0000256" key="2">
    <source>
        <dbReference type="SAM" id="Coils"/>
    </source>
</evidence>
<evidence type="ECO:0000259" key="4">
    <source>
        <dbReference type="PROSITE" id="PS50128"/>
    </source>
</evidence>
<comment type="caution">
    <text evidence="6">The sequence shown here is derived from an EMBL/GenBank/DDBJ whole genome shotgun (WGS) entry which is preliminary data.</text>
</comment>
<dbReference type="PANTHER" id="PTHR23140:SF0">
    <property type="entry name" value="U2 SNRNP-ASSOCIATED SURP MOTIF-CONTAINING PROTEIN"/>
    <property type="match status" value="1"/>
</dbReference>
<dbReference type="Pfam" id="PF04818">
    <property type="entry name" value="CID"/>
    <property type="match status" value="1"/>
</dbReference>
<feature type="region of interest" description="Disordered" evidence="3">
    <location>
        <begin position="402"/>
        <end position="487"/>
    </location>
</feature>
<evidence type="ECO:0000313" key="6">
    <source>
        <dbReference type="EMBL" id="KAF4676362.1"/>
    </source>
</evidence>
<organism evidence="6 7">
    <name type="scientific">Perkinsus olseni</name>
    <name type="common">Perkinsus atlanticus</name>
    <dbReference type="NCBI Taxonomy" id="32597"/>
    <lineage>
        <taxon>Eukaryota</taxon>
        <taxon>Sar</taxon>
        <taxon>Alveolata</taxon>
        <taxon>Perkinsozoa</taxon>
        <taxon>Perkinsea</taxon>
        <taxon>Perkinsida</taxon>
        <taxon>Perkinsidae</taxon>
        <taxon>Perkinsus</taxon>
    </lineage>
</organism>
<dbReference type="SUPFAM" id="SSF109905">
    <property type="entry name" value="Surp module (SWAP domain)"/>
    <property type="match status" value="1"/>
</dbReference>
<evidence type="ECO:0000259" key="5">
    <source>
        <dbReference type="PROSITE" id="PS51391"/>
    </source>
</evidence>
<feature type="compositionally biased region" description="Acidic residues" evidence="3">
    <location>
        <begin position="403"/>
        <end position="458"/>
    </location>
</feature>
<dbReference type="Proteomes" id="UP000572268">
    <property type="component" value="Unassembled WGS sequence"/>
</dbReference>
<name>A0A7J6MXL1_PEROL</name>
<dbReference type="Pfam" id="PF01805">
    <property type="entry name" value="Surp"/>
    <property type="match status" value="1"/>
</dbReference>
<dbReference type="PANTHER" id="PTHR23140">
    <property type="entry name" value="RNA PROCESSING PROTEIN LD23810P"/>
    <property type="match status" value="1"/>
</dbReference>
<feature type="domain" description="CID" evidence="5">
    <location>
        <begin position="174"/>
        <end position="337"/>
    </location>
</feature>
<feature type="domain" description="SURP motif" evidence="4">
    <location>
        <begin position="70"/>
        <end position="114"/>
    </location>
</feature>
<evidence type="ECO:0000256" key="1">
    <source>
        <dbReference type="ARBA" id="ARBA00022884"/>
    </source>
</evidence>
<sequence>MSDASRSRVAMGGRKVKAMDDMLEELKEKHKRQAARRAEAKQLAANAERVNVKVPHEVDPETGEDNLMMYIDKISKYVARHGREFEKYLETLANEGDKRLQFLLQPLDSLASVYYRWRVCAYLNGDTQTQYSTTPFMIYGQGHLWVPPGRSETKGDENSENTVKTNEKFESTVLSEEDRTYLLRHLLPNLSTKRGSIRDAMVWCIDRSRAADDLISQLYPNISQGSATALSETPLRSVASAYLINDLLHNAGASTAKAGWQFRSALEKMLPPLAAQIAEGGCELRDTLWKFLFALVLFEKTPELVEAWRSCAASWISRELFDHHFVRGVLLELDGPPKEEDEEVILTEKDNDQITEWREYDDSQLDKVCETHGISVLKRNKDDKLLQLTRWLTKVAGDRQELDGLDVSDDDISELSHEDEEMSDGEPLEEDDSEAVPDSWETLDDNPDEDDVDGEPVESAEPASALSFGVSAPTMGPKITAERKPASTVATVNNDRVQVVADISSLMVELPTPKERPES</sequence>
<accession>A0A7J6MXL1</accession>
<keyword evidence="2" id="KW-0175">Coiled coil</keyword>
<evidence type="ECO:0000256" key="3">
    <source>
        <dbReference type="SAM" id="MobiDB-lite"/>
    </source>
</evidence>
<dbReference type="InterPro" id="IPR035967">
    <property type="entry name" value="SWAP/Surp_sf"/>
</dbReference>
<dbReference type="InterPro" id="IPR008942">
    <property type="entry name" value="ENTH_VHS"/>
</dbReference>
<protein>
    <submittedName>
        <fullName evidence="6">U2 snRNP-associated SURP domain-containing protein</fullName>
    </submittedName>
</protein>
<proteinExistence type="predicted"/>
<dbReference type="GO" id="GO:0003723">
    <property type="term" value="F:RNA binding"/>
    <property type="evidence" value="ECO:0007669"/>
    <property type="project" value="UniProtKB-KW"/>
</dbReference>
<dbReference type="AlphaFoldDB" id="A0A7J6MXL1"/>
<dbReference type="InterPro" id="IPR006569">
    <property type="entry name" value="CID_dom"/>
</dbReference>
<dbReference type="InterPro" id="IPR000061">
    <property type="entry name" value="Surp"/>
</dbReference>
<dbReference type="EMBL" id="JABANN010000003">
    <property type="protein sequence ID" value="KAF4676362.1"/>
    <property type="molecule type" value="Genomic_DNA"/>
</dbReference>
<dbReference type="PROSITE" id="PS51391">
    <property type="entry name" value="CID"/>
    <property type="match status" value="1"/>
</dbReference>
<feature type="coiled-coil region" evidence="2">
    <location>
        <begin position="16"/>
        <end position="43"/>
    </location>
</feature>
<keyword evidence="1" id="KW-0694">RNA-binding</keyword>
<dbReference type="Gene3D" id="1.25.40.90">
    <property type="match status" value="1"/>
</dbReference>
<reference evidence="6 7" key="1">
    <citation type="submission" date="2020-04" db="EMBL/GenBank/DDBJ databases">
        <title>Perkinsus olseni comparative genomics.</title>
        <authorList>
            <person name="Bogema D.R."/>
        </authorList>
    </citation>
    <scope>NUCLEOTIDE SEQUENCE [LARGE SCALE GENOMIC DNA]</scope>
    <source>
        <strain evidence="6">ATCC PRA-31</strain>
    </source>
</reference>
<dbReference type="PROSITE" id="PS50128">
    <property type="entry name" value="SURP"/>
    <property type="match status" value="1"/>
</dbReference>
<evidence type="ECO:0000313" key="7">
    <source>
        <dbReference type="Proteomes" id="UP000572268"/>
    </source>
</evidence>
<dbReference type="GO" id="GO:0005634">
    <property type="term" value="C:nucleus"/>
    <property type="evidence" value="ECO:0007669"/>
    <property type="project" value="TreeGrafter"/>
</dbReference>
<dbReference type="Gene3D" id="1.10.10.790">
    <property type="entry name" value="Surp module"/>
    <property type="match status" value="1"/>
</dbReference>
<dbReference type="GO" id="GO:0006396">
    <property type="term" value="P:RNA processing"/>
    <property type="evidence" value="ECO:0007669"/>
    <property type="project" value="InterPro"/>
</dbReference>